<evidence type="ECO:0000256" key="14">
    <source>
        <dbReference type="ARBA" id="ARBA00023098"/>
    </source>
</evidence>
<gene>
    <name evidence="21" type="primary">cdsA_2</name>
    <name evidence="20" type="ORF">Lfee_2207</name>
    <name evidence="21" type="ORF">NCTC12022_02578</name>
</gene>
<dbReference type="Proteomes" id="UP000054698">
    <property type="component" value="Unassembled WGS sequence"/>
</dbReference>
<dbReference type="EC" id="2.7.7.41" evidence="6 18"/>
<keyword evidence="17" id="KW-1208">Phospholipid metabolism</keyword>
<evidence type="ECO:0000313" key="20">
    <source>
        <dbReference type="EMBL" id="KTC96409.1"/>
    </source>
</evidence>
<dbReference type="PROSITE" id="PS01315">
    <property type="entry name" value="CDS"/>
    <property type="match status" value="1"/>
</dbReference>
<dbReference type="PANTHER" id="PTHR46382:SF1">
    <property type="entry name" value="PHOSPHATIDATE CYTIDYLYLTRANSFERASE"/>
    <property type="match status" value="1"/>
</dbReference>
<name>A0A0W0TLF9_9GAMM</name>
<comment type="pathway">
    <text evidence="3 18">Phospholipid metabolism; CDP-diacylglycerol biosynthesis; CDP-diacylglycerol from sn-glycerol 3-phosphate: step 3/3.</text>
</comment>
<dbReference type="UniPathway" id="UPA00557">
    <property type="reaction ID" value="UER00614"/>
</dbReference>
<feature type="transmembrane region" description="Helical" evidence="19">
    <location>
        <begin position="198"/>
        <end position="219"/>
    </location>
</feature>
<protein>
    <recommendedName>
        <fullName evidence="7 18">Phosphatidate cytidylyltransferase</fullName>
        <ecNumber evidence="6 18">2.7.7.41</ecNumber>
    </recommendedName>
</protein>
<evidence type="ECO:0000256" key="4">
    <source>
        <dbReference type="ARBA" id="ARBA00005189"/>
    </source>
</evidence>
<keyword evidence="11 18" id="KW-0812">Transmembrane</keyword>
<keyword evidence="13 19" id="KW-1133">Transmembrane helix</keyword>
<evidence type="ECO:0000256" key="16">
    <source>
        <dbReference type="ARBA" id="ARBA00023209"/>
    </source>
</evidence>
<evidence type="ECO:0000256" key="15">
    <source>
        <dbReference type="ARBA" id="ARBA00023136"/>
    </source>
</evidence>
<evidence type="ECO:0000256" key="3">
    <source>
        <dbReference type="ARBA" id="ARBA00005119"/>
    </source>
</evidence>
<dbReference type="STRING" id="453.Lfee_2207"/>
<dbReference type="GO" id="GO:0016024">
    <property type="term" value="P:CDP-diacylglycerol biosynthetic process"/>
    <property type="evidence" value="ECO:0007669"/>
    <property type="project" value="UniProtKB-UniPathway"/>
</dbReference>
<evidence type="ECO:0000256" key="12">
    <source>
        <dbReference type="ARBA" id="ARBA00022695"/>
    </source>
</evidence>
<evidence type="ECO:0000256" key="17">
    <source>
        <dbReference type="ARBA" id="ARBA00023264"/>
    </source>
</evidence>
<keyword evidence="14" id="KW-0443">Lipid metabolism</keyword>
<keyword evidence="10 18" id="KW-0808">Transferase</keyword>
<evidence type="ECO:0000256" key="5">
    <source>
        <dbReference type="ARBA" id="ARBA00010185"/>
    </source>
</evidence>
<dbReference type="PANTHER" id="PTHR46382">
    <property type="entry name" value="PHOSPHATIDATE CYTIDYLYLTRANSFERASE"/>
    <property type="match status" value="1"/>
</dbReference>
<evidence type="ECO:0000256" key="1">
    <source>
        <dbReference type="ARBA" id="ARBA00001698"/>
    </source>
</evidence>
<evidence type="ECO:0000256" key="18">
    <source>
        <dbReference type="RuleBase" id="RU003938"/>
    </source>
</evidence>
<evidence type="ECO:0000256" key="6">
    <source>
        <dbReference type="ARBA" id="ARBA00012487"/>
    </source>
</evidence>
<sequence length="266" mass="29673">MFKQRLLTTVVLVPLVLFAIYYAPNWVFAGFVLVLMLACGFEWLGLIPIASLPLKIVFLVLLLAATCLSYYIFYYWLSLGLLLWVFILAAIALFPRSQTVWGYSWIVASACLLLLPLFAQSMIAIYKQEQGKDLIVYLLFLVWATDIGAYLAGKQWGRHKLIPSVSPGKTVEGALGGFILSMLVACCGYYYFQPRVGLVHWFNIAIATTLISMVGDLFISMLKRRAKLKDTGRLIPGHGGVLDRLDSLLAASPLFYWGLYVLAPGI</sequence>
<keyword evidence="22" id="KW-1185">Reference proteome</keyword>
<evidence type="ECO:0000256" key="19">
    <source>
        <dbReference type="SAM" id="Phobius"/>
    </source>
</evidence>
<evidence type="ECO:0000256" key="8">
    <source>
        <dbReference type="ARBA" id="ARBA00022475"/>
    </source>
</evidence>
<evidence type="ECO:0000313" key="21">
    <source>
        <dbReference type="EMBL" id="SPX61826.1"/>
    </source>
</evidence>
<dbReference type="GO" id="GO:0005886">
    <property type="term" value="C:plasma membrane"/>
    <property type="evidence" value="ECO:0007669"/>
    <property type="project" value="UniProtKB-SubCell"/>
</dbReference>
<dbReference type="RefSeq" id="WP_058446772.1">
    <property type="nucleotide sequence ID" value="NZ_CAAAHT010000001.1"/>
</dbReference>
<dbReference type="EMBL" id="LNYB01000081">
    <property type="protein sequence ID" value="KTC96409.1"/>
    <property type="molecule type" value="Genomic_DNA"/>
</dbReference>
<evidence type="ECO:0000256" key="9">
    <source>
        <dbReference type="ARBA" id="ARBA00022516"/>
    </source>
</evidence>
<comment type="subcellular location">
    <subcellularLocation>
        <location evidence="2">Cell membrane</location>
        <topology evidence="2">Multi-pass membrane protein</topology>
    </subcellularLocation>
</comment>
<comment type="pathway">
    <text evidence="4">Lipid metabolism.</text>
</comment>
<dbReference type="AlphaFoldDB" id="A0A0W0TLF9"/>
<feature type="transmembrane region" description="Helical" evidence="19">
    <location>
        <begin position="135"/>
        <end position="153"/>
    </location>
</feature>
<feature type="transmembrane region" description="Helical" evidence="19">
    <location>
        <begin position="102"/>
        <end position="123"/>
    </location>
</feature>
<accession>A0A0W0TLF9</accession>
<evidence type="ECO:0000256" key="7">
    <source>
        <dbReference type="ARBA" id="ARBA00019373"/>
    </source>
</evidence>
<evidence type="ECO:0000256" key="10">
    <source>
        <dbReference type="ARBA" id="ARBA00022679"/>
    </source>
</evidence>
<dbReference type="GO" id="GO:0004605">
    <property type="term" value="F:phosphatidate cytidylyltransferase activity"/>
    <property type="evidence" value="ECO:0007669"/>
    <property type="project" value="UniProtKB-EC"/>
</dbReference>
<keyword evidence="8" id="KW-1003">Cell membrane</keyword>
<feature type="transmembrane region" description="Helical" evidence="19">
    <location>
        <begin position="79"/>
        <end position="95"/>
    </location>
</feature>
<evidence type="ECO:0000313" key="22">
    <source>
        <dbReference type="Proteomes" id="UP000054698"/>
    </source>
</evidence>
<proteinExistence type="inferred from homology"/>
<keyword evidence="15 19" id="KW-0472">Membrane</keyword>
<keyword evidence="16" id="KW-0594">Phospholipid biosynthesis</keyword>
<dbReference type="OrthoDB" id="9799199at2"/>
<evidence type="ECO:0000256" key="2">
    <source>
        <dbReference type="ARBA" id="ARBA00004651"/>
    </source>
</evidence>
<reference evidence="20 22" key="1">
    <citation type="submission" date="2015-11" db="EMBL/GenBank/DDBJ databases">
        <title>Genomic analysis of 38 Legionella species identifies large and diverse effector repertoires.</title>
        <authorList>
            <person name="Burstein D."/>
            <person name="Amaro F."/>
            <person name="Zusman T."/>
            <person name="Lifshitz Z."/>
            <person name="Cohen O."/>
            <person name="Gilbert J.A."/>
            <person name="Pupko T."/>
            <person name="Shuman H.A."/>
            <person name="Segal G."/>
        </authorList>
    </citation>
    <scope>NUCLEOTIDE SEQUENCE [LARGE SCALE GENOMIC DNA]</scope>
    <source>
        <strain evidence="20 22">WO-44C</strain>
    </source>
</reference>
<organism evidence="20 22">
    <name type="scientific">Legionella feeleii</name>
    <dbReference type="NCBI Taxonomy" id="453"/>
    <lineage>
        <taxon>Bacteria</taxon>
        <taxon>Pseudomonadati</taxon>
        <taxon>Pseudomonadota</taxon>
        <taxon>Gammaproteobacteria</taxon>
        <taxon>Legionellales</taxon>
        <taxon>Legionellaceae</taxon>
        <taxon>Legionella</taxon>
    </lineage>
</organism>
<reference evidence="21 23" key="2">
    <citation type="submission" date="2018-06" db="EMBL/GenBank/DDBJ databases">
        <authorList>
            <consortium name="Pathogen Informatics"/>
            <person name="Doyle S."/>
        </authorList>
    </citation>
    <scope>NUCLEOTIDE SEQUENCE [LARGE SCALE GENOMIC DNA]</scope>
    <source>
        <strain evidence="21 23">NCTC12022</strain>
    </source>
</reference>
<dbReference type="EMBL" id="UASS01000022">
    <property type="protein sequence ID" value="SPX61826.1"/>
    <property type="molecule type" value="Genomic_DNA"/>
</dbReference>
<evidence type="ECO:0000256" key="11">
    <source>
        <dbReference type="ARBA" id="ARBA00022692"/>
    </source>
</evidence>
<feature type="transmembrane region" description="Helical" evidence="19">
    <location>
        <begin position="174"/>
        <end position="192"/>
    </location>
</feature>
<dbReference type="Pfam" id="PF01148">
    <property type="entry name" value="CTP_transf_1"/>
    <property type="match status" value="1"/>
</dbReference>
<comment type="catalytic activity">
    <reaction evidence="1 18">
        <text>a 1,2-diacyl-sn-glycero-3-phosphate + CTP + H(+) = a CDP-1,2-diacyl-sn-glycerol + diphosphate</text>
        <dbReference type="Rhea" id="RHEA:16229"/>
        <dbReference type="ChEBI" id="CHEBI:15378"/>
        <dbReference type="ChEBI" id="CHEBI:33019"/>
        <dbReference type="ChEBI" id="CHEBI:37563"/>
        <dbReference type="ChEBI" id="CHEBI:58332"/>
        <dbReference type="ChEBI" id="CHEBI:58608"/>
        <dbReference type="EC" id="2.7.7.41"/>
    </reaction>
</comment>
<dbReference type="InterPro" id="IPR000374">
    <property type="entry name" value="PC_trans"/>
</dbReference>
<evidence type="ECO:0000256" key="13">
    <source>
        <dbReference type="ARBA" id="ARBA00022989"/>
    </source>
</evidence>
<keyword evidence="12 18" id="KW-0548">Nucleotidyltransferase</keyword>
<keyword evidence="9" id="KW-0444">Lipid biosynthesis</keyword>
<comment type="similarity">
    <text evidence="5 18">Belongs to the CDS family.</text>
</comment>
<dbReference type="PATRIC" id="fig|453.4.peg.2420"/>
<evidence type="ECO:0000313" key="23">
    <source>
        <dbReference type="Proteomes" id="UP000251942"/>
    </source>
</evidence>
<dbReference type="Proteomes" id="UP000251942">
    <property type="component" value="Unassembled WGS sequence"/>
</dbReference>